<dbReference type="Gene3D" id="3.40.50.300">
    <property type="entry name" value="P-loop containing nucleotide triphosphate hydrolases"/>
    <property type="match status" value="1"/>
</dbReference>
<dbReference type="PANTHER" id="PTHR32309:SF13">
    <property type="entry name" value="FERRIC ENTEROBACTIN TRANSPORT PROTEIN FEPE"/>
    <property type="match status" value="1"/>
</dbReference>
<dbReference type="GO" id="GO:0005886">
    <property type="term" value="C:plasma membrane"/>
    <property type="evidence" value="ECO:0007669"/>
    <property type="project" value="TreeGrafter"/>
</dbReference>
<evidence type="ECO:0000313" key="4">
    <source>
        <dbReference type="Proteomes" id="UP000199110"/>
    </source>
</evidence>
<dbReference type="EMBL" id="FORA01000006">
    <property type="protein sequence ID" value="SFJ73882.1"/>
    <property type="molecule type" value="Genomic_DNA"/>
</dbReference>
<dbReference type="GO" id="GO:0005524">
    <property type="term" value="F:ATP binding"/>
    <property type="evidence" value="ECO:0007669"/>
    <property type="project" value="UniProtKB-KW"/>
</dbReference>
<dbReference type="SUPFAM" id="SSF52540">
    <property type="entry name" value="P-loop containing nucleoside triphosphate hydrolases"/>
    <property type="match status" value="1"/>
</dbReference>
<evidence type="ECO:0000256" key="2">
    <source>
        <dbReference type="ARBA" id="ARBA00022840"/>
    </source>
</evidence>
<dbReference type="InterPro" id="IPR050445">
    <property type="entry name" value="Bact_polysacc_biosynth/exp"/>
</dbReference>
<evidence type="ECO:0000256" key="1">
    <source>
        <dbReference type="ARBA" id="ARBA00022741"/>
    </source>
</evidence>
<dbReference type="PANTHER" id="PTHR32309">
    <property type="entry name" value="TYROSINE-PROTEIN KINASE"/>
    <property type="match status" value="1"/>
</dbReference>
<dbReference type="Proteomes" id="UP000199110">
    <property type="component" value="Unassembled WGS sequence"/>
</dbReference>
<proteinExistence type="predicted"/>
<keyword evidence="1" id="KW-0547">Nucleotide-binding</keyword>
<dbReference type="CDD" id="cd05387">
    <property type="entry name" value="BY-kinase"/>
    <property type="match status" value="1"/>
</dbReference>
<dbReference type="GO" id="GO:0004713">
    <property type="term" value="F:protein tyrosine kinase activity"/>
    <property type="evidence" value="ECO:0007669"/>
    <property type="project" value="TreeGrafter"/>
</dbReference>
<reference evidence="3 4" key="1">
    <citation type="submission" date="2016-10" db="EMBL/GenBank/DDBJ databases">
        <authorList>
            <person name="de Groot N.N."/>
        </authorList>
    </citation>
    <scope>NUCLEOTIDE SEQUENCE [LARGE SCALE GENOMIC DNA]</scope>
    <source>
        <strain evidence="3 4">DSM 19073</strain>
    </source>
</reference>
<dbReference type="InterPro" id="IPR005702">
    <property type="entry name" value="Wzc-like_C"/>
</dbReference>
<dbReference type="AlphaFoldDB" id="A0A1I3TTC3"/>
<keyword evidence="4" id="KW-1185">Reference proteome</keyword>
<gene>
    <name evidence="3" type="ORF">SAMN04488095_3516</name>
</gene>
<dbReference type="OrthoDB" id="9775724at2"/>
<sequence>MDRLHAAIAQARKAREAVLAGAGPAMEAEAHAPAYSDPSMFQAPKPRRPVAPVEDATVTTSDPDAAWAALPYHAPPVDALLQRKIVTRDGGPKSAPFDVLRTRALQQMSAQGWRRLAITSPGPGCGKSTVTMNLAFSLARQPDIRTVVIDLDLRRPMIASLLGLDTGHEITSAIRGTTSVADQMVRVADNLAFATTANPVHDPAELLQGRRMTEMLLRLEDDFAPDVILFDLPPIMVSDDAIAFLPNADCALMIAAAEQSTLGDVDACEKELAAQTNVLGVVLNKCGHGNDGGRYGYGYGYGSDG</sequence>
<name>A0A1I3TTC3_9RHOB</name>
<dbReference type="Pfam" id="PF10609">
    <property type="entry name" value="ParA"/>
    <property type="match status" value="1"/>
</dbReference>
<dbReference type="InterPro" id="IPR027417">
    <property type="entry name" value="P-loop_NTPase"/>
</dbReference>
<dbReference type="STRING" id="390807.SAMN04488095_3516"/>
<dbReference type="RefSeq" id="WP_092784063.1">
    <property type="nucleotide sequence ID" value="NZ_FORA01000006.1"/>
</dbReference>
<evidence type="ECO:0000313" key="3">
    <source>
        <dbReference type="EMBL" id="SFJ73882.1"/>
    </source>
</evidence>
<organism evidence="3 4">
    <name type="scientific">Jannaschia pohangensis</name>
    <dbReference type="NCBI Taxonomy" id="390807"/>
    <lineage>
        <taxon>Bacteria</taxon>
        <taxon>Pseudomonadati</taxon>
        <taxon>Pseudomonadota</taxon>
        <taxon>Alphaproteobacteria</taxon>
        <taxon>Rhodobacterales</taxon>
        <taxon>Roseobacteraceae</taxon>
        <taxon>Jannaschia</taxon>
    </lineage>
</organism>
<protein>
    <submittedName>
        <fullName evidence="3">Capsular exopolysaccharide family</fullName>
    </submittedName>
</protein>
<dbReference type="InterPro" id="IPR033756">
    <property type="entry name" value="YlxH/NBP35"/>
</dbReference>
<keyword evidence="2" id="KW-0067">ATP-binding</keyword>
<accession>A0A1I3TTC3</accession>